<keyword evidence="5" id="KW-0456">Lyase</keyword>
<evidence type="ECO:0000256" key="4">
    <source>
        <dbReference type="ARBA" id="ARBA00048574"/>
    </source>
</evidence>
<dbReference type="GO" id="GO:0016829">
    <property type="term" value="F:lyase activity"/>
    <property type="evidence" value="ECO:0007669"/>
    <property type="project" value="UniProtKB-KW"/>
</dbReference>
<name>A0A6N3E306_9FIRM</name>
<organism evidence="5">
    <name type="scientific">Veillonella ratti</name>
    <dbReference type="NCBI Taxonomy" id="103892"/>
    <lineage>
        <taxon>Bacteria</taxon>
        <taxon>Bacillati</taxon>
        <taxon>Bacillota</taxon>
        <taxon>Negativicutes</taxon>
        <taxon>Veillonellales</taxon>
        <taxon>Veillonellaceae</taxon>
        <taxon>Veillonella</taxon>
    </lineage>
</organism>
<keyword evidence="2 5" id="KW-0808">Transferase</keyword>
<dbReference type="NCBIfam" id="TIGR03124">
    <property type="entry name" value="citrate_citX"/>
    <property type="match status" value="1"/>
</dbReference>
<dbReference type="EC" id="2.7.7.61" evidence="1"/>
<dbReference type="EMBL" id="CACRUX010000064">
    <property type="protein sequence ID" value="VYU35012.1"/>
    <property type="molecule type" value="Genomic_DNA"/>
</dbReference>
<keyword evidence="3 5" id="KW-0548">Nucleotidyltransferase</keyword>
<dbReference type="InterPro" id="IPR005551">
    <property type="entry name" value="CitX"/>
</dbReference>
<dbReference type="RefSeq" id="WP_021841201.1">
    <property type="nucleotide sequence ID" value="NZ_CACRUX010000064.1"/>
</dbReference>
<comment type="catalytic activity">
    <reaction evidence="4">
        <text>apo-[citrate lyase ACP] + 2'-(5''-triphospho-alpha-D-ribosyl)-3'-dephospho-CoA = holo-[citrate lyase ACP] + diphosphate</text>
        <dbReference type="Rhea" id="RHEA:16333"/>
        <dbReference type="Rhea" id="RHEA-COMP:10157"/>
        <dbReference type="Rhea" id="RHEA-COMP:10158"/>
        <dbReference type="ChEBI" id="CHEBI:29999"/>
        <dbReference type="ChEBI" id="CHEBI:33019"/>
        <dbReference type="ChEBI" id="CHEBI:61378"/>
        <dbReference type="ChEBI" id="CHEBI:82683"/>
        <dbReference type="EC" id="2.7.7.61"/>
    </reaction>
</comment>
<reference evidence="5" key="1">
    <citation type="submission" date="2019-11" db="EMBL/GenBank/DDBJ databases">
        <authorList>
            <person name="Feng L."/>
        </authorList>
    </citation>
    <scope>NUCLEOTIDE SEQUENCE</scope>
    <source>
        <strain evidence="5">VrattiLFYP33</strain>
    </source>
</reference>
<accession>A0A6N3E306</accession>
<dbReference type="GO" id="GO:0050519">
    <property type="term" value="F:holo-citrate lyase synthase activity"/>
    <property type="evidence" value="ECO:0007669"/>
    <property type="project" value="UniProtKB-EC"/>
</dbReference>
<protein>
    <recommendedName>
        <fullName evidence="1">citrate lyase holo-[acyl-carrier protein] synthase</fullName>
        <ecNumber evidence="1">2.7.7.61</ecNumber>
    </recommendedName>
</protein>
<evidence type="ECO:0000256" key="1">
    <source>
        <dbReference type="ARBA" id="ARBA00012524"/>
    </source>
</evidence>
<evidence type="ECO:0000256" key="3">
    <source>
        <dbReference type="ARBA" id="ARBA00022695"/>
    </source>
</evidence>
<dbReference type="GO" id="GO:0051191">
    <property type="term" value="P:prosthetic group biosynthetic process"/>
    <property type="evidence" value="ECO:0007669"/>
    <property type="project" value="InterPro"/>
</dbReference>
<proteinExistence type="predicted"/>
<sequence>MSYTIDFKTLLTRLNEGTQVELNDMMRCREHRAMLQNVLFEKYHAPLLSFTLNIPGPIKNNSLLSDIFYIGIKSINAIFNNHQIHILQEHYSNEITGNEYICAFDGNADDVKNEAITLENTHPLGRLFDIDIIDPKGHKLSRQQYRSCLICNKQAQDCARNRTHSIEEMQLAILKLIKESNLIVFK</sequence>
<evidence type="ECO:0000256" key="2">
    <source>
        <dbReference type="ARBA" id="ARBA00022679"/>
    </source>
</evidence>
<dbReference type="AlphaFoldDB" id="A0A6N3E306"/>
<dbReference type="NCBIfam" id="NF002383">
    <property type="entry name" value="PRK01392.1"/>
    <property type="match status" value="1"/>
</dbReference>
<gene>
    <name evidence="5" type="primary">citX</name>
    <name evidence="5" type="ORF">VRLFYP33_01807</name>
</gene>
<dbReference type="Pfam" id="PF03802">
    <property type="entry name" value="CitX"/>
    <property type="match status" value="1"/>
</dbReference>
<evidence type="ECO:0000313" key="5">
    <source>
        <dbReference type="EMBL" id="VYU35012.1"/>
    </source>
</evidence>